<evidence type="ECO:0000256" key="3">
    <source>
        <dbReference type="ARBA" id="ARBA00022989"/>
    </source>
</evidence>
<dbReference type="GO" id="GO:0016020">
    <property type="term" value="C:membrane"/>
    <property type="evidence" value="ECO:0007669"/>
    <property type="project" value="UniProtKB-SubCell"/>
</dbReference>
<feature type="region of interest" description="Disordered" evidence="5">
    <location>
        <begin position="564"/>
        <end position="685"/>
    </location>
</feature>
<dbReference type="SUPFAM" id="SSF103481">
    <property type="entry name" value="Multidrug resistance efflux transporter EmrE"/>
    <property type="match status" value="1"/>
</dbReference>
<dbReference type="HOGENOM" id="CLU_011406_0_0_1"/>
<dbReference type="InterPro" id="IPR008521">
    <property type="entry name" value="Mg_trans_NIPA"/>
</dbReference>
<feature type="transmembrane region" description="Helical" evidence="6">
    <location>
        <begin position="158"/>
        <end position="179"/>
    </location>
</feature>
<evidence type="ECO:0000256" key="4">
    <source>
        <dbReference type="ARBA" id="ARBA00023136"/>
    </source>
</evidence>
<organism evidence="8">
    <name type="scientific">Schizophyllum commune (strain H4-8 / FGSC 9210)</name>
    <name type="common">Split gill fungus</name>
    <dbReference type="NCBI Taxonomy" id="578458"/>
    <lineage>
        <taxon>Eukaryota</taxon>
        <taxon>Fungi</taxon>
        <taxon>Dikarya</taxon>
        <taxon>Basidiomycota</taxon>
        <taxon>Agaricomycotina</taxon>
        <taxon>Agaricomycetes</taxon>
        <taxon>Agaricomycetidae</taxon>
        <taxon>Agaricales</taxon>
        <taxon>Schizophyllaceae</taxon>
        <taxon>Schizophyllum</taxon>
    </lineage>
</organism>
<keyword evidence="8" id="KW-1185">Reference proteome</keyword>
<dbReference type="PANTHER" id="PTHR12570:SF86">
    <property type="entry name" value="ADR321CP"/>
    <property type="match status" value="1"/>
</dbReference>
<feature type="transmembrane region" description="Helical" evidence="6">
    <location>
        <begin position="65"/>
        <end position="85"/>
    </location>
</feature>
<dbReference type="RefSeq" id="XP_003037295.1">
    <property type="nucleotide sequence ID" value="XM_003037249.1"/>
</dbReference>
<dbReference type="GO" id="GO:0015095">
    <property type="term" value="F:magnesium ion transmembrane transporter activity"/>
    <property type="evidence" value="ECO:0007669"/>
    <property type="project" value="InterPro"/>
</dbReference>
<protein>
    <submittedName>
        <fullName evidence="7">Uncharacterized protein</fullName>
    </submittedName>
</protein>
<feature type="transmembrane region" description="Helical" evidence="6">
    <location>
        <begin position="359"/>
        <end position="381"/>
    </location>
</feature>
<feature type="transmembrane region" description="Helical" evidence="6">
    <location>
        <begin position="301"/>
        <end position="320"/>
    </location>
</feature>
<dbReference type="AlphaFoldDB" id="D8PQ77"/>
<evidence type="ECO:0000256" key="1">
    <source>
        <dbReference type="ARBA" id="ARBA00004141"/>
    </source>
</evidence>
<accession>D8PQ77</accession>
<feature type="transmembrane region" description="Helical" evidence="6">
    <location>
        <begin position="20"/>
        <end position="40"/>
    </location>
</feature>
<gene>
    <name evidence="7" type="ORF">SCHCODRAFT_49882</name>
</gene>
<reference evidence="7 8" key="1">
    <citation type="journal article" date="2010" name="Nat. Biotechnol.">
        <title>Genome sequence of the model mushroom Schizophyllum commune.</title>
        <authorList>
            <person name="Ohm R.A."/>
            <person name="de Jong J.F."/>
            <person name="Lugones L.G."/>
            <person name="Aerts A."/>
            <person name="Kothe E."/>
            <person name="Stajich J.E."/>
            <person name="de Vries R.P."/>
            <person name="Record E."/>
            <person name="Levasseur A."/>
            <person name="Baker S.E."/>
            <person name="Bartholomew K.A."/>
            <person name="Coutinho P.M."/>
            <person name="Erdmann S."/>
            <person name="Fowler T.J."/>
            <person name="Gathman A.C."/>
            <person name="Lombard V."/>
            <person name="Henrissat B."/>
            <person name="Knabe N."/>
            <person name="Kuees U."/>
            <person name="Lilly W.W."/>
            <person name="Lindquist E."/>
            <person name="Lucas S."/>
            <person name="Magnuson J.K."/>
            <person name="Piumi F."/>
            <person name="Raudaskoski M."/>
            <person name="Salamov A."/>
            <person name="Schmutz J."/>
            <person name="Schwarze F.W.M.R."/>
            <person name="vanKuyk P.A."/>
            <person name="Horton J.S."/>
            <person name="Grigoriev I.V."/>
            <person name="Woesten H.A.B."/>
        </authorList>
    </citation>
    <scope>NUCLEOTIDE SEQUENCE [LARGE SCALE GENOMIC DNA]</scope>
    <source>
        <strain evidence="8">H4-8 / FGSC 9210</strain>
    </source>
</reference>
<keyword evidence="4 6" id="KW-0472">Membrane</keyword>
<dbReference type="Proteomes" id="UP000007431">
    <property type="component" value="Unassembled WGS sequence"/>
</dbReference>
<dbReference type="OMA" id="WRVITFP"/>
<sequence>MNLPSGNDDLYSATDAHVSIPLGIFIGLLASFVQSLGLTIQRKSHVINEGLPEGERKVEHRRPMWIVGFLIFISSNILGSLVQIASLPVVILAPLGAVSLLWNAFFARLILGDVFSPWMVLGTVLIAGGAVLIAIFGIVPEQTRSLEDLLELFRRPGFVAYFSVLGVVVAIALILTHALEFTVSRRLKREAANAPESLSDPENPPPTVLTTGLSVNVAHEAVDERTPLIDPKASSASSYAESISSHQSVEVDQKTRRMRVLLAISYASISGILSGMCLLFAKSGVELLMLTIQGDNQFWRWQAWILVLALGVFALLQLWYLHKGLILADPTLVCPSAFCFYNLSSIVNGLVYYDQFALIAPWHLALVAVGMVILLGGVWVVSIQTDDKGEVDEIWSGSESDEDEEPLIDLNDEDEQGVDGGTSIRLEHTGSPHTLVDTSIPGEANESSTHAADTSPSSSAPFSSRRSVGLKLSIPGRKQRSSLSSAPPPSAPPHVSTHDPSPLSPPLERPSRSRHRTSLDYGGLGSPPFRPSREGRVSSHSRALSPPPIVPGFQIGLSAMSPGFSVVPKQSAHERTHTHTGKRRRQTELGGGTAGMMSQSVSMGLPGDTADPSKQPRRRTVSEGDVQGQLNQLARGGGAVDAAHDAAPPADDAPEDRMKDKGKQRGGQGSPSNVSGSWLNKLLRR</sequence>
<dbReference type="InParanoid" id="D8PQ77"/>
<proteinExistence type="predicted"/>
<dbReference type="eggNOG" id="KOG2922">
    <property type="taxonomic scope" value="Eukaryota"/>
</dbReference>
<evidence type="ECO:0000256" key="6">
    <source>
        <dbReference type="SAM" id="Phobius"/>
    </source>
</evidence>
<feature type="transmembrane region" description="Helical" evidence="6">
    <location>
        <begin position="332"/>
        <end position="353"/>
    </location>
</feature>
<comment type="subcellular location">
    <subcellularLocation>
        <location evidence="1">Membrane</location>
        <topology evidence="1">Multi-pass membrane protein</topology>
    </subcellularLocation>
</comment>
<dbReference type="EMBL" id="GL377302">
    <property type="protein sequence ID" value="EFJ02393.1"/>
    <property type="molecule type" value="Genomic_DNA"/>
</dbReference>
<dbReference type="VEuPathDB" id="FungiDB:SCHCODRAFT_02487147"/>
<feature type="transmembrane region" description="Helical" evidence="6">
    <location>
        <begin position="260"/>
        <end position="281"/>
    </location>
</feature>
<dbReference type="InterPro" id="IPR037185">
    <property type="entry name" value="EmrE-like"/>
</dbReference>
<evidence type="ECO:0000313" key="8">
    <source>
        <dbReference type="Proteomes" id="UP000007431"/>
    </source>
</evidence>
<dbReference type="OrthoDB" id="2504919at2759"/>
<keyword evidence="2 6" id="KW-0812">Transmembrane</keyword>
<dbReference type="KEGG" id="scm:SCHCO_02487147"/>
<name>D8PQ77_SCHCM</name>
<feature type="compositionally biased region" description="Low complexity" evidence="5">
    <location>
        <begin position="447"/>
        <end position="467"/>
    </location>
</feature>
<evidence type="ECO:0000313" key="7">
    <source>
        <dbReference type="EMBL" id="EFJ02393.1"/>
    </source>
</evidence>
<dbReference type="PANTHER" id="PTHR12570">
    <property type="match status" value="1"/>
</dbReference>
<keyword evidence="3 6" id="KW-1133">Transmembrane helix</keyword>
<feature type="transmembrane region" description="Helical" evidence="6">
    <location>
        <begin position="118"/>
        <end position="138"/>
    </location>
</feature>
<evidence type="ECO:0000256" key="5">
    <source>
        <dbReference type="SAM" id="MobiDB-lite"/>
    </source>
</evidence>
<feature type="compositionally biased region" description="Acidic residues" evidence="5">
    <location>
        <begin position="391"/>
        <end position="417"/>
    </location>
</feature>
<evidence type="ECO:0000256" key="2">
    <source>
        <dbReference type="ARBA" id="ARBA00022692"/>
    </source>
</evidence>
<feature type="transmembrane region" description="Helical" evidence="6">
    <location>
        <begin position="91"/>
        <end position="111"/>
    </location>
</feature>
<dbReference type="Pfam" id="PF05653">
    <property type="entry name" value="Mg_trans_NIPA"/>
    <property type="match status" value="2"/>
</dbReference>
<dbReference type="GeneID" id="9584927"/>
<feature type="region of interest" description="Disordered" evidence="5">
    <location>
        <begin position="391"/>
        <end position="547"/>
    </location>
</feature>